<protein>
    <submittedName>
        <fullName evidence="2">Uncharacterized protein</fullName>
    </submittedName>
</protein>
<feature type="region of interest" description="Disordered" evidence="1">
    <location>
        <begin position="1"/>
        <end position="53"/>
    </location>
</feature>
<evidence type="ECO:0000313" key="3">
    <source>
        <dbReference type="Proteomes" id="UP001159364"/>
    </source>
</evidence>
<accession>A0AAV8SCA0</accession>
<dbReference type="EMBL" id="JAIWQS010000012">
    <property type="protein sequence ID" value="KAJ8749641.1"/>
    <property type="molecule type" value="Genomic_DNA"/>
</dbReference>
<reference evidence="2 3" key="1">
    <citation type="submission" date="2021-09" db="EMBL/GenBank/DDBJ databases">
        <title>Genomic insights and catalytic innovation underlie evolution of tropane alkaloids biosynthesis.</title>
        <authorList>
            <person name="Wang Y.-J."/>
            <person name="Tian T."/>
            <person name="Huang J.-P."/>
            <person name="Huang S.-X."/>
        </authorList>
    </citation>
    <scope>NUCLEOTIDE SEQUENCE [LARGE SCALE GENOMIC DNA]</scope>
    <source>
        <strain evidence="2">KIB-2018</strain>
        <tissue evidence="2">Leaf</tissue>
    </source>
</reference>
<evidence type="ECO:0000313" key="2">
    <source>
        <dbReference type="EMBL" id="KAJ8749641.1"/>
    </source>
</evidence>
<evidence type="ECO:0000256" key="1">
    <source>
        <dbReference type="SAM" id="MobiDB-lite"/>
    </source>
</evidence>
<dbReference type="Proteomes" id="UP001159364">
    <property type="component" value="Linkage Group LG12"/>
</dbReference>
<keyword evidence="3" id="KW-1185">Reference proteome</keyword>
<comment type="caution">
    <text evidence="2">The sequence shown here is derived from an EMBL/GenBank/DDBJ whole genome shotgun (WGS) entry which is preliminary data.</text>
</comment>
<sequence>MVGHAAPGCPQCPQATPKRPQLGNGAAVVTPRTRPTAAASEKKTTGKNHNGYGPWLQAVEERIQQMEGVKTPEALPRIEEGFVQHLNDPPNLDAGSGGMDDQRHRQPEQEITLQQKGDGNTVKHMGGTISTPL</sequence>
<feature type="region of interest" description="Disordered" evidence="1">
    <location>
        <begin position="84"/>
        <end position="133"/>
    </location>
</feature>
<dbReference type="AlphaFoldDB" id="A0AAV8SCA0"/>
<name>A0AAV8SCA0_9ROSI</name>
<proteinExistence type="predicted"/>
<feature type="compositionally biased region" description="Polar residues" evidence="1">
    <location>
        <begin position="109"/>
        <end position="118"/>
    </location>
</feature>
<organism evidence="2 3">
    <name type="scientific">Erythroxylum novogranatense</name>
    <dbReference type="NCBI Taxonomy" id="1862640"/>
    <lineage>
        <taxon>Eukaryota</taxon>
        <taxon>Viridiplantae</taxon>
        <taxon>Streptophyta</taxon>
        <taxon>Embryophyta</taxon>
        <taxon>Tracheophyta</taxon>
        <taxon>Spermatophyta</taxon>
        <taxon>Magnoliopsida</taxon>
        <taxon>eudicotyledons</taxon>
        <taxon>Gunneridae</taxon>
        <taxon>Pentapetalae</taxon>
        <taxon>rosids</taxon>
        <taxon>fabids</taxon>
        <taxon>Malpighiales</taxon>
        <taxon>Erythroxylaceae</taxon>
        <taxon>Erythroxylum</taxon>
    </lineage>
</organism>
<gene>
    <name evidence="2" type="ORF">K2173_026290</name>
</gene>